<feature type="domain" description="Ceramide kinase C-terminal" evidence="2">
    <location>
        <begin position="61"/>
        <end position="107"/>
    </location>
</feature>
<keyword evidence="1" id="KW-1133">Transmembrane helix</keyword>
<dbReference type="STRING" id="56723.ENSLBEP00000018198"/>
<evidence type="ECO:0000256" key="1">
    <source>
        <dbReference type="SAM" id="Phobius"/>
    </source>
</evidence>
<dbReference type="InterPro" id="IPR045363">
    <property type="entry name" value="CERK_C"/>
</dbReference>
<sequence length="137" mass="15053">MVLRAQLDAGSPEKPVKQVLPLGIIPAGDILKLSLCLCAGHKQQVDMCSFTSLGQLVCFGFSAMFGFGGRSLARAEKKRWMPSGRRREYALVKTLARLSSCHASSIMAEEMEFNTNVNVLLYFVILHPCLATTLIFS</sequence>
<proteinExistence type="predicted"/>
<organism evidence="3 4">
    <name type="scientific">Labrus bergylta</name>
    <name type="common">ballan wrasse</name>
    <dbReference type="NCBI Taxonomy" id="56723"/>
    <lineage>
        <taxon>Eukaryota</taxon>
        <taxon>Metazoa</taxon>
        <taxon>Chordata</taxon>
        <taxon>Craniata</taxon>
        <taxon>Vertebrata</taxon>
        <taxon>Euteleostomi</taxon>
        <taxon>Actinopterygii</taxon>
        <taxon>Neopterygii</taxon>
        <taxon>Teleostei</taxon>
        <taxon>Neoteleostei</taxon>
        <taxon>Acanthomorphata</taxon>
        <taxon>Eupercaria</taxon>
        <taxon>Labriformes</taxon>
        <taxon>Labridae</taxon>
        <taxon>Labrus</taxon>
    </lineage>
</organism>
<protein>
    <recommendedName>
        <fullName evidence="2">Ceramide kinase C-terminal domain-containing protein</fullName>
    </recommendedName>
</protein>
<feature type="transmembrane region" description="Helical" evidence="1">
    <location>
        <begin position="119"/>
        <end position="136"/>
    </location>
</feature>
<dbReference type="Ensembl" id="ENSLBET00000019213.1">
    <property type="protein sequence ID" value="ENSLBEP00000018198.1"/>
    <property type="gene ID" value="ENSLBEG00000014024.1"/>
</dbReference>
<reference evidence="3" key="2">
    <citation type="submission" date="2025-09" db="UniProtKB">
        <authorList>
            <consortium name="Ensembl"/>
        </authorList>
    </citation>
    <scope>IDENTIFICATION</scope>
</reference>
<keyword evidence="4" id="KW-1185">Reference proteome</keyword>
<dbReference type="GeneTree" id="ENSGT00940000157578"/>
<keyword evidence="1" id="KW-0812">Transmembrane</keyword>
<accession>A0A3Q3FG76</accession>
<name>A0A3Q3FG76_9LABR</name>
<feature type="transmembrane region" description="Helical" evidence="1">
    <location>
        <begin position="50"/>
        <end position="68"/>
    </location>
</feature>
<evidence type="ECO:0000313" key="3">
    <source>
        <dbReference type="Ensembl" id="ENSLBEP00000018198.1"/>
    </source>
</evidence>
<keyword evidence="1" id="KW-0472">Membrane</keyword>
<dbReference type="Proteomes" id="UP000261660">
    <property type="component" value="Unplaced"/>
</dbReference>
<dbReference type="InParanoid" id="A0A3Q3FG76"/>
<dbReference type="InterPro" id="IPR016064">
    <property type="entry name" value="NAD/diacylglycerol_kinase_sf"/>
</dbReference>
<reference evidence="3" key="1">
    <citation type="submission" date="2025-08" db="UniProtKB">
        <authorList>
            <consortium name="Ensembl"/>
        </authorList>
    </citation>
    <scope>IDENTIFICATION</scope>
</reference>
<evidence type="ECO:0000259" key="2">
    <source>
        <dbReference type="Pfam" id="PF19280"/>
    </source>
</evidence>
<dbReference type="AlphaFoldDB" id="A0A3Q3FG76"/>
<dbReference type="Pfam" id="PF19280">
    <property type="entry name" value="CERK_C"/>
    <property type="match status" value="1"/>
</dbReference>
<dbReference type="SUPFAM" id="SSF111331">
    <property type="entry name" value="NAD kinase/diacylglycerol kinase-like"/>
    <property type="match status" value="1"/>
</dbReference>
<evidence type="ECO:0000313" key="4">
    <source>
        <dbReference type="Proteomes" id="UP000261660"/>
    </source>
</evidence>